<dbReference type="CDD" id="cd18093">
    <property type="entry name" value="SpoU-like_TrmJ"/>
    <property type="match status" value="1"/>
</dbReference>
<evidence type="ECO:0000256" key="2">
    <source>
        <dbReference type="ARBA" id="ARBA00022603"/>
    </source>
</evidence>
<organism evidence="7 8">
    <name type="scientific">Woeseia oceani</name>
    <dbReference type="NCBI Taxonomy" id="1548547"/>
    <lineage>
        <taxon>Bacteria</taxon>
        <taxon>Pseudomonadati</taxon>
        <taxon>Pseudomonadota</taxon>
        <taxon>Gammaproteobacteria</taxon>
        <taxon>Woeseiales</taxon>
        <taxon>Woeseiaceae</taxon>
        <taxon>Woeseia</taxon>
    </lineage>
</organism>
<dbReference type="GO" id="GO:0003723">
    <property type="term" value="F:RNA binding"/>
    <property type="evidence" value="ECO:0007669"/>
    <property type="project" value="InterPro"/>
</dbReference>
<dbReference type="SUPFAM" id="SSF75217">
    <property type="entry name" value="alpha/beta knot"/>
    <property type="match status" value="1"/>
</dbReference>
<dbReference type="GO" id="GO:0005829">
    <property type="term" value="C:cytosol"/>
    <property type="evidence" value="ECO:0007669"/>
    <property type="project" value="TreeGrafter"/>
</dbReference>
<dbReference type="FunFam" id="3.40.1280.10:FF:000006">
    <property type="entry name" value="Uncharacterized tRNA/rRNA methyltransferase HI_0380"/>
    <property type="match status" value="1"/>
</dbReference>
<dbReference type="AlphaFoldDB" id="A0A193LE73"/>
<evidence type="ECO:0000256" key="5">
    <source>
        <dbReference type="RuleBase" id="RU362024"/>
    </source>
</evidence>
<accession>A0A193LE73</accession>
<comment type="subcellular location">
    <subcellularLocation>
        <location evidence="5">Cytoplasm</location>
    </subcellularLocation>
</comment>
<dbReference type="GO" id="GO:0106339">
    <property type="term" value="F:tRNA (cytidine(32)-2'-O)-methyltransferase activity"/>
    <property type="evidence" value="ECO:0007669"/>
    <property type="project" value="RHEA"/>
</dbReference>
<keyword evidence="3 7" id="KW-0808">Transferase</keyword>
<dbReference type="InterPro" id="IPR004384">
    <property type="entry name" value="RNA_MeTrfase_TrmJ/LasT"/>
</dbReference>
<sequence length="240" mass="26390">MDVRIILVGTTHPGNIGACARAMKNMGLSDLMLVRPRHFPHEDATARASGATDILDAVRVVENLDEALLDCVYVAGASARSRTIGWPSFTPRDCAARLLKEAQTGKVAAVFGPEKSGLTNEDLDRCHALLTIPTDPGFSSLNLAMAVQILTYELRVATLDGPPPVYEPEAPLASGEDLEHFYSHLEQVLIDSGFMDPENPRHLMRRLRRLFIRAEPDRNEINILRGIFASLDPRKPGQKS</sequence>
<proteinExistence type="inferred from homology"/>
<comment type="catalytic activity">
    <reaction evidence="5">
        <text>cytidine(32) in tRNA + S-adenosyl-L-methionine = 2'-O-methylcytidine(32) in tRNA + S-adenosyl-L-homocysteine + H(+)</text>
        <dbReference type="Rhea" id="RHEA:42932"/>
        <dbReference type="Rhea" id="RHEA-COMP:10288"/>
        <dbReference type="Rhea" id="RHEA-COMP:10289"/>
        <dbReference type="ChEBI" id="CHEBI:15378"/>
        <dbReference type="ChEBI" id="CHEBI:57856"/>
        <dbReference type="ChEBI" id="CHEBI:59789"/>
        <dbReference type="ChEBI" id="CHEBI:74495"/>
        <dbReference type="ChEBI" id="CHEBI:82748"/>
        <dbReference type="EC" id="2.1.1.200"/>
    </reaction>
</comment>
<dbReference type="PIRSF" id="PIRSF004808">
    <property type="entry name" value="LasT"/>
    <property type="match status" value="1"/>
</dbReference>
<keyword evidence="8" id="KW-1185">Reference proteome</keyword>
<dbReference type="Gene3D" id="1.10.8.590">
    <property type="match status" value="1"/>
</dbReference>
<dbReference type="EC" id="2.1.1.200" evidence="5"/>
<dbReference type="PANTHER" id="PTHR42786">
    <property type="entry name" value="TRNA/RRNA METHYLTRANSFERASE"/>
    <property type="match status" value="1"/>
</dbReference>
<feature type="domain" description="tRNA/rRNA methyltransferase SpoU type" evidence="6">
    <location>
        <begin position="3"/>
        <end position="152"/>
    </location>
</feature>
<reference evidence="7 8" key="1">
    <citation type="submission" date="2016-06" db="EMBL/GenBank/DDBJ databases">
        <title>Complete genome sequence of a deep-branching marine Gamma Proteobacterium Woeseia oceani type strain XK5.</title>
        <authorList>
            <person name="Mu D."/>
            <person name="Du Z."/>
        </authorList>
    </citation>
    <scope>NUCLEOTIDE SEQUENCE [LARGE SCALE GENOMIC DNA]</scope>
    <source>
        <strain evidence="7 8">XK5</strain>
    </source>
</reference>
<keyword evidence="4 5" id="KW-0949">S-adenosyl-L-methionine</keyword>
<dbReference type="EMBL" id="CP016268">
    <property type="protein sequence ID" value="ANO50807.1"/>
    <property type="molecule type" value="Genomic_DNA"/>
</dbReference>
<dbReference type="Gene3D" id="3.40.1280.10">
    <property type="match status" value="1"/>
</dbReference>
<dbReference type="RefSeq" id="WP_068614135.1">
    <property type="nucleotide sequence ID" value="NZ_CP016268.1"/>
</dbReference>
<dbReference type="KEGG" id="woc:BA177_05940"/>
<protein>
    <recommendedName>
        <fullName evidence="5">tRNA (cytidine/uridine-2'-O-)-methyltransferase TrmJ</fullName>
        <ecNumber evidence="5">2.1.1.200</ecNumber>
    </recommendedName>
    <alternativeName>
        <fullName evidence="5">tRNA (cytidine(32)/uridine(32)-2'-O)-methyltransferase</fullName>
    </alternativeName>
    <alternativeName>
        <fullName evidence="5">tRNA Cm32/Um32 methyltransferase</fullName>
    </alternativeName>
</protein>
<dbReference type="OrthoDB" id="9806346at2"/>
<name>A0A193LE73_9GAMM</name>
<dbReference type="GO" id="GO:0002128">
    <property type="term" value="P:tRNA nucleoside ribose methylation"/>
    <property type="evidence" value="ECO:0007669"/>
    <property type="project" value="TreeGrafter"/>
</dbReference>
<dbReference type="NCBIfam" id="TIGR00050">
    <property type="entry name" value="rRNA_methyl_1"/>
    <property type="match status" value="1"/>
</dbReference>
<evidence type="ECO:0000259" key="6">
    <source>
        <dbReference type="Pfam" id="PF00588"/>
    </source>
</evidence>
<dbReference type="GO" id="GO:0160206">
    <property type="term" value="F:tRNA (cytidine(32)/uridine(32)-2'-O)-methyltransferase activity"/>
    <property type="evidence" value="ECO:0007669"/>
    <property type="project" value="UniProtKB-EC"/>
</dbReference>
<dbReference type="InterPro" id="IPR029026">
    <property type="entry name" value="tRNA_m1G_MTases_N"/>
</dbReference>
<dbReference type="Proteomes" id="UP000092695">
    <property type="component" value="Chromosome"/>
</dbReference>
<evidence type="ECO:0000313" key="7">
    <source>
        <dbReference type="EMBL" id="ANO50807.1"/>
    </source>
</evidence>
<gene>
    <name evidence="5" type="primary">trmJ</name>
    <name evidence="7" type="ORF">BA177_05940</name>
</gene>
<comment type="catalytic activity">
    <reaction evidence="5">
        <text>uridine(32) in tRNA + S-adenosyl-L-methionine = 2'-O-methyluridine(32) in tRNA + S-adenosyl-L-homocysteine + H(+)</text>
        <dbReference type="Rhea" id="RHEA:42936"/>
        <dbReference type="Rhea" id="RHEA-COMP:10107"/>
        <dbReference type="Rhea" id="RHEA-COMP:10290"/>
        <dbReference type="ChEBI" id="CHEBI:15378"/>
        <dbReference type="ChEBI" id="CHEBI:57856"/>
        <dbReference type="ChEBI" id="CHEBI:59789"/>
        <dbReference type="ChEBI" id="CHEBI:65315"/>
        <dbReference type="ChEBI" id="CHEBI:74478"/>
        <dbReference type="EC" id="2.1.1.200"/>
    </reaction>
</comment>
<keyword evidence="5" id="KW-0963">Cytoplasm</keyword>
<dbReference type="STRING" id="1548547.BA177_05940"/>
<comment type="function">
    <text evidence="5">Catalyzes the formation of 2'O-methylated cytidine (Cm32) or 2'O-methylated uridine (Um32) at position 32 in tRNA.</text>
</comment>
<dbReference type="Pfam" id="PF00588">
    <property type="entry name" value="SpoU_methylase"/>
    <property type="match status" value="1"/>
</dbReference>
<comment type="similarity">
    <text evidence="1">Belongs to the class IV-like SAM-binding methyltransferase superfamily. RNA methyltransferase TrmH family.</text>
</comment>
<evidence type="ECO:0000256" key="4">
    <source>
        <dbReference type="ARBA" id="ARBA00022691"/>
    </source>
</evidence>
<dbReference type="InterPro" id="IPR029028">
    <property type="entry name" value="Alpha/beta_knot_MTases"/>
</dbReference>
<evidence type="ECO:0000256" key="1">
    <source>
        <dbReference type="ARBA" id="ARBA00007228"/>
    </source>
</evidence>
<comment type="subunit">
    <text evidence="5">Homodimer.</text>
</comment>
<evidence type="ECO:0000313" key="8">
    <source>
        <dbReference type="Proteomes" id="UP000092695"/>
    </source>
</evidence>
<evidence type="ECO:0000256" key="3">
    <source>
        <dbReference type="ARBA" id="ARBA00022679"/>
    </source>
</evidence>
<dbReference type="PANTHER" id="PTHR42786:SF2">
    <property type="entry name" value="TRNA (CYTIDINE_URIDINE-2'-O-)-METHYLTRANSFERASE TRMJ"/>
    <property type="match status" value="1"/>
</dbReference>
<dbReference type="InterPro" id="IPR001537">
    <property type="entry name" value="SpoU_MeTrfase"/>
</dbReference>
<keyword evidence="5" id="KW-0819">tRNA processing</keyword>
<keyword evidence="2 5" id="KW-0489">Methyltransferase</keyword>